<proteinExistence type="predicted"/>
<protein>
    <recommendedName>
        <fullName evidence="3">Secreted protein</fullName>
    </recommendedName>
</protein>
<dbReference type="Proteomes" id="UP000325434">
    <property type="component" value="Unassembled WGS sequence"/>
</dbReference>
<sequence length="74" mass="8706">MWSHISRASVLVILLVYSDMRSSRQFAELNNILASYSVYFSNVFKQYHYRHRYTINTILDVSNDVQHQPILPTG</sequence>
<dbReference type="EMBL" id="ML734670">
    <property type="protein sequence ID" value="KAB8242158.1"/>
    <property type="molecule type" value="Genomic_DNA"/>
</dbReference>
<organism evidence="2">
    <name type="scientific">Aspergillus flavus</name>
    <dbReference type="NCBI Taxonomy" id="5059"/>
    <lineage>
        <taxon>Eukaryota</taxon>
        <taxon>Fungi</taxon>
        <taxon>Dikarya</taxon>
        <taxon>Ascomycota</taxon>
        <taxon>Pezizomycotina</taxon>
        <taxon>Eurotiomycetes</taxon>
        <taxon>Eurotiomycetidae</taxon>
        <taxon>Eurotiales</taxon>
        <taxon>Aspergillaceae</taxon>
        <taxon>Aspergillus</taxon>
        <taxon>Aspergillus subgen. Circumdati</taxon>
    </lineage>
</organism>
<evidence type="ECO:0000313" key="2">
    <source>
        <dbReference type="EMBL" id="KAB8242158.1"/>
    </source>
</evidence>
<feature type="signal peptide" evidence="1">
    <location>
        <begin position="1"/>
        <end position="23"/>
    </location>
</feature>
<keyword evidence="1" id="KW-0732">Signal</keyword>
<name>A0A5N6GJI3_ASPFL</name>
<reference evidence="2" key="1">
    <citation type="submission" date="2019-04" db="EMBL/GenBank/DDBJ databases">
        <title>Friends and foes A comparative genomics study of 23 Aspergillus species from section Flavi.</title>
        <authorList>
            <consortium name="DOE Joint Genome Institute"/>
            <person name="Kjaerbolling I."/>
            <person name="Vesth T."/>
            <person name="Frisvad J.C."/>
            <person name="Nybo J.L."/>
            <person name="Theobald S."/>
            <person name="Kildgaard S."/>
            <person name="Isbrandt T."/>
            <person name="Kuo A."/>
            <person name="Sato A."/>
            <person name="Lyhne E.K."/>
            <person name="Kogle M.E."/>
            <person name="Wiebenga A."/>
            <person name="Kun R.S."/>
            <person name="Lubbers R.J."/>
            <person name="Makela M.R."/>
            <person name="Barry K."/>
            <person name="Chovatia M."/>
            <person name="Clum A."/>
            <person name="Daum C."/>
            <person name="Haridas S."/>
            <person name="He G."/>
            <person name="LaButti K."/>
            <person name="Lipzen A."/>
            <person name="Mondo S."/>
            <person name="Riley R."/>
            <person name="Salamov A."/>
            <person name="Simmons B.A."/>
            <person name="Magnuson J.K."/>
            <person name="Henrissat B."/>
            <person name="Mortensen U.H."/>
            <person name="Larsen T.O."/>
            <person name="Devries R.P."/>
            <person name="Grigoriev I.V."/>
            <person name="Machida M."/>
            <person name="Baker S.E."/>
            <person name="Andersen M.R."/>
        </authorList>
    </citation>
    <scope>NUCLEOTIDE SEQUENCE [LARGE SCALE GENOMIC DNA]</scope>
    <source>
        <strain evidence="2">CBS 121.62</strain>
    </source>
</reference>
<feature type="chain" id="PRO_5024801086" description="Secreted protein" evidence="1">
    <location>
        <begin position="24"/>
        <end position="74"/>
    </location>
</feature>
<dbReference type="AlphaFoldDB" id="A0A5N6GJI3"/>
<evidence type="ECO:0000256" key="1">
    <source>
        <dbReference type="SAM" id="SignalP"/>
    </source>
</evidence>
<evidence type="ECO:0008006" key="3">
    <source>
        <dbReference type="Google" id="ProtNLM"/>
    </source>
</evidence>
<accession>A0A5N6GJI3</accession>
<gene>
    <name evidence="2" type="ORF">BDV35DRAFT_367025</name>
</gene>